<evidence type="ECO:0000256" key="11">
    <source>
        <dbReference type="ARBA" id="ARBA00023136"/>
    </source>
</evidence>
<reference evidence="19" key="2">
    <citation type="submission" date="2020-02" db="EMBL/GenBank/DDBJ databases">
        <title>Esox lucius (northern pike) genome, fEsoLuc1, primary haplotype.</title>
        <authorList>
            <person name="Myers G."/>
            <person name="Karagic N."/>
            <person name="Meyer A."/>
            <person name="Pippel M."/>
            <person name="Reichard M."/>
            <person name="Winkler S."/>
            <person name="Tracey A."/>
            <person name="Sims Y."/>
            <person name="Howe K."/>
            <person name="Rhie A."/>
            <person name="Formenti G."/>
            <person name="Durbin R."/>
            <person name="Fedrigo O."/>
            <person name="Jarvis E.D."/>
        </authorList>
    </citation>
    <scope>NUCLEOTIDE SEQUENCE [LARGE SCALE GENOMIC DNA]</scope>
</reference>
<dbReference type="GO" id="GO:0004888">
    <property type="term" value="F:transmembrane signaling receptor activity"/>
    <property type="evidence" value="ECO:0007669"/>
    <property type="project" value="InterPro"/>
</dbReference>
<feature type="transmembrane region" description="Helical" evidence="16">
    <location>
        <begin position="73"/>
        <end position="92"/>
    </location>
</feature>
<keyword evidence="8" id="KW-0677">Repeat</keyword>
<dbReference type="InterPro" id="IPR015149">
    <property type="entry name" value="Tme5_EGF-like"/>
</dbReference>
<evidence type="ECO:0000256" key="1">
    <source>
        <dbReference type="ARBA" id="ARBA00004479"/>
    </source>
</evidence>
<keyword evidence="7" id="KW-0430">Lectin</keyword>
<accession>A0A6Q2XQU9</accession>
<evidence type="ECO:0000256" key="9">
    <source>
        <dbReference type="ARBA" id="ARBA00022974"/>
    </source>
</evidence>
<gene>
    <name evidence="19" type="primary">THBD</name>
</gene>
<feature type="transmembrane region" description="Helical" evidence="16">
    <location>
        <begin position="343"/>
        <end position="366"/>
    </location>
</feature>
<evidence type="ECO:0000259" key="17">
    <source>
        <dbReference type="PROSITE" id="PS50026"/>
    </source>
</evidence>
<keyword evidence="4" id="KW-0597">Phosphoprotein</keyword>
<keyword evidence="9" id="KW-0325">Glycoprotein</keyword>
<protein>
    <recommendedName>
        <fullName evidence="2">Thrombomodulin</fullName>
    </recommendedName>
</protein>
<dbReference type="AlphaFoldDB" id="A0A6Q2XQU9"/>
<proteinExistence type="predicted"/>
<evidence type="ECO:0000256" key="3">
    <source>
        <dbReference type="ARBA" id="ARBA00022536"/>
    </source>
</evidence>
<reference evidence="20" key="1">
    <citation type="journal article" date="2014" name="PLoS ONE">
        <title>The genome and linkage map of the northern pike (Esox lucius): conserved synteny revealed between the salmonid sister group and the Neoteleostei.</title>
        <authorList>
            <person name="Rondeau E.B."/>
            <person name="Minkley D.R."/>
            <person name="Leong J.S."/>
            <person name="Messmer A.M."/>
            <person name="Jantzen J.R."/>
            <person name="von Schalburg K.R."/>
            <person name="Lemon C."/>
            <person name="Bird N.H."/>
            <person name="Koop B.F."/>
        </authorList>
    </citation>
    <scope>NUCLEOTIDE SEQUENCE</scope>
</reference>
<feature type="disulfide bond" evidence="15">
    <location>
        <begin position="277"/>
        <end position="287"/>
    </location>
</feature>
<dbReference type="Pfam" id="PF00059">
    <property type="entry name" value="Lectin_C"/>
    <property type="match status" value="1"/>
</dbReference>
<dbReference type="InterPro" id="IPR000152">
    <property type="entry name" value="EGF-type_Asp/Asn_hydroxyl_site"/>
</dbReference>
<evidence type="ECO:0000256" key="13">
    <source>
        <dbReference type="ARBA" id="ARBA00045242"/>
    </source>
</evidence>
<dbReference type="SMART" id="SM00034">
    <property type="entry name" value="CLECT"/>
    <property type="match status" value="1"/>
</dbReference>
<dbReference type="InterPro" id="IPR051505">
    <property type="entry name" value="C-type_lectin_domain"/>
</dbReference>
<dbReference type="InterPro" id="IPR000742">
    <property type="entry name" value="EGF"/>
</dbReference>
<sequence length="412" mass="46823">LCPLIFGLQTWMVFFTMPHVSLVLYVGSKGEDPRGKYCIQKKCYEVFKDHVDFGTAQKHCEDRKGRLMTVRSLISHSILLILLGIHTGDYWIGLQLPSGQCPDQELVLRGFRWITGNNETKFQNWRHYDGNCSSRCISVSKYDFTWETQRCNSKIDGFICEIDLENPCQRLDPALGRFECRCQKGYDMENGTCVKWDACFMSPCEHICTSTNGGYTCSCFDGHIPMSNNPNRCEIACLKAECNPKCDNNLNQHCTCPNGFILDERNNSKMCVDIDECDSKSYCTHNCTNTYGGFICSCDEGFDLVDRFNCVEGNLSYGSGLATQYTPGLRPPTEIPSTVTAGVFFGTIISIVIVILVMIILIHLVLKRRGRLDITFENQSVIFNDLPQFTADKYKNKSFDRYVIYDNQYVIG</sequence>
<dbReference type="PROSITE" id="PS50041">
    <property type="entry name" value="C_TYPE_LECTIN_2"/>
    <property type="match status" value="1"/>
</dbReference>
<evidence type="ECO:0000259" key="18">
    <source>
        <dbReference type="PROSITE" id="PS50041"/>
    </source>
</evidence>
<dbReference type="SMART" id="SM00179">
    <property type="entry name" value="EGF_CA"/>
    <property type="match status" value="3"/>
</dbReference>
<evidence type="ECO:0000256" key="14">
    <source>
        <dbReference type="ARBA" id="ARBA00046453"/>
    </source>
</evidence>
<evidence type="ECO:0000313" key="19">
    <source>
        <dbReference type="Ensembl" id="ENSELUP00000056414.1"/>
    </source>
</evidence>
<evidence type="ECO:0000256" key="7">
    <source>
        <dbReference type="ARBA" id="ARBA00022734"/>
    </source>
</evidence>
<dbReference type="OMA" id="CEMGECH"/>
<evidence type="ECO:0000256" key="16">
    <source>
        <dbReference type="SAM" id="Phobius"/>
    </source>
</evidence>
<evidence type="ECO:0000256" key="5">
    <source>
        <dbReference type="ARBA" id="ARBA00022692"/>
    </source>
</evidence>
<dbReference type="InterPro" id="IPR016187">
    <property type="entry name" value="CTDL_fold"/>
</dbReference>
<evidence type="ECO:0000256" key="6">
    <source>
        <dbReference type="ARBA" id="ARBA00022729"/>
    </source>
</evidence>
<evidence type="ECO:0000256" key="2">
    <source>
        <dbReference type="ARBA" id="ARBA00019822"/>
    </source>
</evidence>
<dbReference type="Ensembl" id="ENSELUT00000045893.2">
    <property type="protein sequence ID" value="ENSELUP00000056414.1"/>
    <property type="gene ID" value="ENSELUG00000027489.2"/>
</dbReference>
<keyword evidence="9" id="KW-0654">Proteoglycan</keyword>
<dbReference type="CDD" id="cd00054">
    <property type="entry name" value="EGF_CA"/>
    <property type="match status" value="1"/>
</dbReference>
<reference evidence="19" key="3">
    <citation type="submission" date="2025-08" db="UniProtKB">
        <authorList>
            <consortium name="Ensembl"/>
        </authorList>
    </citation>
    <scope>IDENTIFICATION</scope>
</reference>
<reference evidence="19" key="4">
    <citation type="submission" date="2025-09" db="UniProtKB">
        <authorList>
            <consortium name="Ensembl"/>
        </authorList>
    </citation>
    <scope>IDENTIFICATION</scope>
</reference>
<comment type="subcellular location">
    <subcellularLocation>
        <location evidence="1">Membrane</location>
        <topology evidence="1">Single-pass type I membrane protein</topology>
    </subcellularLocation>
</comment>
<dbReference type="GO" id="GO:0016020">
    <property type="term" value="C:membrane"/>
    <property type="evidence" value="ECO:0007669"/>
    <property type="project" value="UniProtKB-SubCell"/>
</dbReference>
<dbReference type="PROSITE" id="PS50026">
    <property type="entry name" value="EGF_3"/>
    <property type="match status" value="1"/>
</dbReference>
<keyword evidence="10 16" id="KW-1133">Transmembrane helix</keyword>
<keyword evidence="6" id="KW-0732">Signal</keyword>
<dbReference type="InterPro" id="IPR009030">
    <property type="entry name" value="Growth_fac_rcpt_cys_sf"/>
</dbReference>
<name>A0A6Q2XQU9_ESOLU</name>
<comment type="caution">
    <text evidence="15">Lacks conserved residue(s) required for the propagation of feature annotation.</text>
</comment>
<dbReference type="SUPFAM" id="SSF56436">
    <property type="entry name" value="C-type lectin-like"/>
    <property type="match status" value="1"/>
</dbReference>
<keyword evidence="11 16" id="KW-0472">Membrane</keyword>
<dbReference type="PROSITE" id="PS01187">
    <property type="entry name" value="EGF_CA"/>
    <property type="match status" value="1"/>
</dbReference>
<evidence type="ECO:0000256" key="8">
    <source>
        <dbReference type="ARBA" id="ARBA00022737"/>
    </source>
</evidence>
<evidence type="ECO:0000256" key="10">
    <source>
        <dbReference type="ARBA" id="ARBA00022989"/>
    </source>
</evidence>
<keyword evidence="12 15" id="KW-1015">Disulfide bond</keyword>
<dbReference type="InterPro" id="IPR001881">
    <property type="entry name" value="EGF-like_Ca-bd_dom"/>
</dbReference>
<evidence type="ECO:0000256" key="15">
    <source>
        <dbReference type="PROSITE-ProRule" id="PRU00076"/>
    </source>
</evidence>
<keyword evidence="20" id="KW-1185">Reference proteome</keyword>
<dbReference type="SUPFAM" id="SSF57184">
    <property type="entry name" value="Growth factor receptor domain"/>
    <property type="match status" value="1"/>
</dbReference>
<dbReference type="Pfam" id="PF09064">
    <property type="entry name" value="EGF_Tme5"/>
    <property type="match status" value="1"/>
</dbReference>
<dbReference type="GO" id="GO:0005509">
    <property type="term" value="F:calcium ion binding"/>
    <property type="evidence" value="ECO:0007669"/>
    <property type="project" value="InterPro"/>
</dbReference>
<feature type="domain" description="EGF-like" evidence="17">
    <location>
        <begin position="273"/>
        <end position="311"/>
    </location>
</feature>
<organism evidence="19 20">
    <name type="scientific">Esox lucius</name>
    <name type="common">Northern pike</name>
    <dbReference type="NCBI Taxonomy" id="8010"/>
    <lineage>
        <taxon>Eukaryota</taxon>
        <taxon>Metazoa</taxon>
        <taxon>Chordata</taxon>
        <taxon>Craniata</taxon>
        <taxon>Vertebrata</taxon>
        <taxon>Euteleostomi</taxon>
        <taxon>Actinopterygii</taxon>
        <taxon>Neopterygii</taxon>
        <taxon>Teleostei</taxon>
        <taxon>Protacanthopterygii</taxon>
        <taxon>Esociformes</taxon>
        <taxon>Esocidae</taxon>
        <taxon>Esox</taxon>
    </lineage>
</organism>
<dbReference type="GeneTree" id="ENSGT00830000128368"/>
<evidence type="ECO:0000256" key="4">
    <source>
        <dbReference type="ARBA" id="ARBA00022553"/>
    </source>
</evidence>
<dbReference type="Bgee" id="ENSELUG00000027489">
    <property type="expression patterns" value="Expressed in heart and 13 other cell types or tissues"/>
</dbReference>
<evidence type="ECO:0000256" key="12">
    <source>
        <dbReference type="ARBA" id="ARBA00023157"/>
    </source>
</evidence>
<dbReference type="PROSITE" id="PS00010">
    <property type="entry name" value="ASX_HYDROXYL"/>
    <property type="match status" value="1"/>
</dbReference>
<evidence type="ECO:0000313" key="20">
    <source>
        <dbReference type="Proteomes" id="UP000265140"/>
    </source>
</evidence>
<dbReference type="InParanoid" id="A0A6Q2XQU9"/>
<dbReference type="PANTHER" id="PTHR14789:SF9">
    <property type="entry name" value="THROMBOMODULIN"/>
    <property type="match status" value="1"/>
</dbReference>
<comment type="function">
    <text evidence="13">Endothelial cell receptor that plays a critical role in regulating several physiological processes including hemostasis, coagulation, fibrinolysis, inflammation, and angiogenesis. Acts as a cofactor for thrombin activation of protein C/PROC on the surface of vascular endothelial cells leading to initiation of the activated protein C anticoagulant pathway. Also accelerates the activation of the plasma carboxypeptidase B2/CPB2, which catalyzes removal of C-terminal basic amino acids from its substrates including kinins or anaphylatoxins leading to fibrinolysis inhibition. Plays critical protective roles in changing the cleavage specificity of protease-activated receptor 1/PAR1, inhibiting endothelial cell permeability and inflammation. Suppresses inflammation distinctly from its anticoagulant cofactor activity by sequestering HMGB1 thereby preventing it from engaging cellular receptors such as RAGE and contributing to the inflammatory response.</text>
</comment>
<keyword evidence="3 15" id="KW-0245">EGF-like domain</keyword>
<dbReference type="PRINTS" id="PR00907">
    <property type="entry name" value="THRMBOMODULN"/>
</dbReference>
<dbReference type="PANTHER" id="PTHR14789">
    <property type="entry name" value="CHONDROLECTIN VARIANT CHODLFDELTAE"/>
    <property type="match status" value="1"/>
</dbReference>
<comment type="subunit">
    <text evidence="14">Interacts with ITGAL, ITGAM and ITGB2. Interacts with thrombin/F2; this interaction switches the specificity of thrombin from a procoagulant to an anticoagulant and antifibrinolytic protease. Interacts with ANGP1 and ANGP2; these interactions significantly inhibit the generation of activated PC and TAFIa/CPB2 by the thrombin/thrombomodulin complex. Interacts with PF4; this interaction enhances generation of activated protein C. Interacts with HMGB1; this interaction inhibits HMGB1 inflammatory activity.</text>
</comment>
<dbReference type="InterPro" id="IPR016186">
    <property type="entry name" value="C-type_lectin-like/link_sf"/>
</dbReference>
<dbReference type="PROSITE" id="PS01186">
    <property type="entry name" value="EGF_2"/>
    <property type="match status" value="1"/>
</dbReference>
<dbReference type="SMART" id="SM00181">
    <property type="entry name" value="EGF"/>
    <property type="match status" value="4"/>
</dbReference>
<dbReference type="Gene3D" id="2.10.25.10">
    <property type="entry name" value="Laminin"/>
    <property type="match status" value="3"/>
</dbReference>
<dbReference type="GO" id="GO:0030246">
    <property type="term" value="F:carbohydrate binding"/>
    <property type="evidence" value="ECO:0007669"/>
    <property type="project" value="UniProtKB-KW"/>
</dbReference>
<dbReference type="InterPro" id="IPR018097">
    <property type="entry name" value="EGF_Ca-bd_CS"/>
</dbReference>
<dbReference type="Gene3D" id="3.10.100.10">
    <property type="entry name" value="Mannose-Binding Protein A, subunit A"/>
    <property type="match status" value="1"/>
</dbReference>
<dbReference type="InterPro" id="IPR001304">
    <property type="entry name" value="C-type_lectin-like"/>
</dbReference>
<feature type="transmembrane region" description="Helical" evidence="16">
    <location>
        <begin position="6"/>
        <end position="26"/>
    </location>
</feature>
<keyword evidence="5 16" id="KW-0812">Transmembrane</keyword>
<dbReference type="Proteomes" id="UP000265140">
    <property type="component" value="Chromosome 18"/>
</dbReference>
<feature type="domain" description="C-type lectin" evidence="18">
    <location>
        <begin position="39"/>
        <end position="154"/>
    </location>
</feature>